<keyword evidence="1" id="KW-0812">Transmembrane</keyword>
<evidence type="ECO:0000256" key="1">
    <source>
        <dbReference type="SAM" id="Phobius"/>
    </source>
</evidence>
<evidence type="ECO:0000313" key="4">
    <source>
        <dbReference type="Proteomes" id="UP001151760"/>
    </source>
</evidence>
<keyword evidence="1" id="KW-1133">Transmembrane helix</keyword>
<reference evidence="3" key="2">
    <citation type="submission" date="2022-01" db="EMBL/GenBank/DDBJ databases">
        <authorList>
            <person name="Yamashiro T."/>
            <person name="Shiraishi A."/>
            <person name="Satake H."/>
            <person name="Nakayama K."/>
        </authorList>
    </citation>
    <scope>NUCLEOTIDE SEQUENCE</scope>
</reference>
<accession>A0ABQ5CR02</accession>
<keyword evidence="1" id="KW-0472">Membrane</keyword>
<keyword evidence="2" id="KW-0732">Signal</keyword>
<comment type="caution">
    <text evidence="3">The sequence shown here is derived from an EMBL/GenBank/DDBJ whole genome shotgun (WGS) entry which is preliminary data.</text>
</comment>
<dbReference type="EMBL" id="BQNB010014448">
    <property type="protein sequence ID" value="GJT28291.1"/>
    <property type="molecule type" value="Genomic_DNA"/>
</dbReference>
<name>A0ABQ5CR02_9ASTR</name>
<sequence>MLRPWLILVTFSFVLLRCLVSPSRIVVPAGARGVLLLPGIVTDYQRICDILLVGYYWCHLLLFVIGFMVPTGLLTISSASIVRYGTTDALGS</sequence>
<dbReference type="Proteomes" id="UP001151760">
    <property type="component" value="Unassembled WGS sequence"/>
</dbReference>
<reference evidence="3" key="1">
    <citation type="journal article" date="2022" name="Int. J. Mol. Sci.">
        <title>Draft Genome of Tanacetum Coccineum: Genomic Comparison of Closely Related Tanacetum-Family Plants.</title>
        <authorList>
            <person name="Yamashiro T."/>
            <person name="Shiraishi A."/>
            <person name="Nakayama K."/>
            <person name="Satake H."/>
        </authorList>
    </citation>
    <scope>NUCLEOTIDE SEQUENCE</scope>
</reference>
<keyword evidence="4" id="KW-1185">Reference proteome</keyword>
<evidence type="ECO:0000313" key="3">
    <source>
        <dbReference type="EMBL" id="GJT28291.1"/>
    </source>
</evidence>
<evidence type="ECO:0008006" key="5">
    <source>
        <dbReference type="Google" id="ProtNLM"/>
    </source>
</evidence>
<gene>
    <name evidence="3" type="ORF">Tco_0908566</name>
</gene>
<organism evidence="3 4">
    <name type="scientific">Tanacetum coccineum</name>
    <dbReference type="NCBI Taxonomy" id="301880"/>
    <lineage>
        <taxon>Eukaryota</taxon>
        <taxon>Viridiplantae</taxon>
        <taxon>Streptophyta</taxon>
        <taxon>Embryophyta</taxon>
        <taxon>Tracheophyta</taxon>
        <taxon>Spermatophyta</taxon>
        <taxon>Magnoliopsida</taxon>
        <taxon>eudicotyledons</taxon>
        <taxon>Gunneridae</taxon>
        <taxon>Pentapetalae</taxon>
        <taxon>asterids</taxon>
        <taxon>campanulids</taxon>
        <taxon>Asterales</taxon>
        <taxon>Asteraceae</taxon>
        <taxon>Asteroideae</taxon>
        <taxon>Anthemideae</taxon>
        <taxon>Anthemidinae</taxon>
        <taxon>Tanacetum</taxon>
    </lineage>
</organism>
<feature type="chain" id="PRO_5046183882" description="Cytochrome c oxidase subunit 1" evidence="2">
    <location>
        <begin position="21"/>
        <end position="92"/>
    </location>
</feature>
<protein>
    <recommendedName>
        <fullName evidence="5">Cytochrome c oxidase subunit 1</fullName>
    </recommendedName>
</protein>
<feature type="transmembrane region" description="Helical" evidence="1">
    <location>
        <begin position="52"/>
        <end position="76"/>
    </location>
</feature>
<evidence type="ECO:0000256" key="2">
    <source>
        <dbReference type="SAM" id="SignalP"/>
    </source>
</evidence>
<feature type="signal peptide" evidence="2">
    <location>
        <begin position="1"/>
        <end position="20"/>
    </location>
</feature>
<proteinExistence type="predicted"/>